<gene>
    <name evidence="11" type="ORF">AAGV28_08405</name>
</gene>
<feature type="transmembrane region" description="Helical" evidence="10">
    <location>
        <begin position="41"/>
        <end position="62"/>
    </location>
</feature>
<evidence type="ECO:0000256" key="10">
    <source>
        <dbReference type="SAM" id="Phobius"/>
    </source>
</evidence>
<feature type="transmembrane region" description="Helical" evidence="10">
    <location>
        <begin position="123"/>
        <end position="144"/>
    </location>
</feature>
<dbReference type="PIRSF" id="PIRSF006603">
    <property type="entry name" value="DinF"/>
    <property type="match status" value="1"/>
</dbReference>
<keyword evidence="6 10" id="KW-1133">Transmembrane helix</keyword>
<evidence type="ECO:0000256" key="8">
    <source>
        <dbReference type="ARBA" id="ARBA00023136"/>
    </source>
</evidence>
<dbReference type="EMBL" id="JBCFQL010000007">
    <property type="protein sequence ID" value="MFA9191386.1"/>
    <property type="molecule type" value="Genomic_DNA"/>
</dbReference>
<dbReference type="RefSeq" id="WP_373406370.1">
    <property type="nucleotide sequence ID" value="NZ_JBCFQL010000007.1"/>
</dbReference>
<evidence type="ECO:0000256" key="7">
    <source>
        <dbReference type="ARBA" id="ARBA00023065"/>
    </source>
</evidence>
<dbReference type="NCBIfam" id="TIGR00797">
    <property type="entry name" value="matE"/>
    <property type="match status" value="1"/>
</dbReference>
<dbReference type="PANTHER" id="PTHR43298">
    <property type="entry name" value="MULTIDRUG RESISTANCE PROTEIN NORM-RELATED"/>
    <property type="match status" value="1"/>
</dbReference>
<dbReference type="InterPro" id="IPR002528">
    <property type="entry name" value="MATE_fam"/>
</dbReference>
<evidence type="ECO:0000256" key="4">
    <source>
        <dbReference type="ARBA" id="ARBA00022475"/>
    </source>
</evidence>
<evidence type="ECO:0000313" key="11">
    <source>
        <dbReference type="EMBL" id="MFA9191386.1"/>
    </source>
</evidence>
<dbReference type="Proteomes" id="UP001574169">
    <property type="component" value="Unassembled WGS sequence"/>
</dbReference>
<feature type="transmembrane region" description="Helical" evidence="10">
    <location>
        <begin position="164"/>
        <end position="182"/>
    </location>
</feature>
<keyword evidence="4" id="KW-1003">Cell membrane</keyword>
<feature type="transmembrane region" description="Helical" evidence="10">
    <location>
        <begin position="194"/>
        <end position="217"/>
    </location>
</feature>
<keyword evidence="12" id="KW-1185">Reference proteome</keyword>
<evidence type="ECO:0000256" key="3">
    <source>
        <dbReference type="ARBA" id="ARBA00022449"/>
    </source>
</evidence>
<proteinExistence type="predicted"/>
<protein>
    <recommendedName>
        <fullName evidence="9">Multidrug-efflux transporter</fullName>
    </recommendedName>
</protein>
<dbReference type="CDD" id="cd13138">
    <property type="entry name" value="MATE_yoeA_like"/>
    <property type="match status" value="1"/>
</dbReference>
<evidence type="ECO:0000256" key="1">
    <source>
        <dbReference type="ARBA" id="ARBA00004651"/>
    </source>
</evidence>
<dbReference type="Pfam" id="PF01554">
    <property type="entry name" value="MatE"/>
    <property type="match status" value="2"/>
</dbReference>
<reference evidence="11 12" key="1">
    <citation type="submission" date="2024-04" db="EMBL/GenBank/DDBJ databases">
        <title>New Clade of Flavobacterium.</title>
        <authorList>
            <person name="Matos L."/>
            <person name="Proenca D.N."/>
            <person name="Fransisco R.M."/>
            <person name="Chung A.P."/>
            <person name="Maccario L."/>
            <person name="Sorensen S.J."/>
            <person name="Morais P.V."/>
        </authorList>
    </citation>
    <scope>NUCLEOTIDE SEQUENCE [LARGE SCALE GENOMIC DNA]</scope>
    <source>
        <strain evidence="11 12">FZUC8N2.13</strain>
    </source>
</reference>
<keyword evidence="5 10" id="KW-0812">Transmembrane</keyword>
<name>A0ABV4TEK4_9FLAO</name>
<keyword evidence="2" id="KW-0813">Transport</keyword>
<feature type="transmembrane region" description="Helical" evidence="10">
    <location>
        <begin position="387"/>
        <end position="405"/>
    </location>
</feature>
<feature type="transmembrane region" description="Helical" evidence="10">
    <location>
        <begin position="263"/>
        <end position="280"/>
    </location>
</feature>
<keyword evidence="3" id="KW-0050">Antiport</keyword>
<evidence type="ECO:0000256" key="2">
    <source>
        <dbReference type="ARBA" id="ARBA00022448"/>
    </source>
</evidence>
<sequence>SDSNETPFLSEWGFLIWKNFKCKQLVKMQKEKLVDMTRGPIGSQIVHFTLPLIIGNFFVLTYNAADSVIVGRFVGAEALAAIGAASPVMNVLLFLIIGICLGMSVLMGQYFGEQNLVKLRRVISTSLISGGLFTFLLVIFGFISSRKILFFLNTPIEIIDDATSYLQIIFIGLIFTFIYHIYASTLRSMGNSKASLYFLIASAVLNIVLDILFVAVWEKGVDGAAWATVIAEAIAAFLCVLYVRFYIPILRFERKDFVFDRSLFRIIFSYSSVTAMQQITLHLGKFLIQGAINPLGVVTIAAFNAVSRIDDFVMIVQQNIAHGTTGFIAQNNGKGNFSRIRKGFLTGLKMEVIYTVLVSVIVLFFSRELISLFMGKEELEVIEAGEQYLKIMILLYLLPGITNLIQGYFRGLGKMKITLNATFTQMAGRVIAAYFLAPHFGIKGIALACLVGWIFMLSYESPLFYKSWKQSK</sequence>
<comment type="subcellular location">
    <subcellularLocation>
        <location evidence="1">Cell membrane</location>
        <topology evidence="1">Multi-pass membrane protein</topology>
    </subcellularLocation>
</comment>
<comment type="caution">
    <text evidence="11">The sequence shown here is derived from an EMBL/GenBank/DDBJ whole genome shotgun (WGS) entry which is preliminary data.</text>
</comment>
<feature type="non-terminal residue" evidence="11">
    <location>
        <position position="1"/>
    </location>
</feature>
<dbReference type="InterPro" id="IPR050222">
    <property type="entry name" value="MATE_MdtK"/>
</dbReference>
<evidence type="ECO:0000256" key="5">
    <source>
        <dbReference type="ARBA" id="ARBA00022692"/>
    </source>
</evidence>
<keyword evidence="7" id="KW-0406">Ion transport</keyword>
<evidence type="ECO:0000256" key="6">
    <source>
        <dbReference type="ARBA" id="ARBA00022989"/>
    </source>
</evidence>
<accession>A0ABV4TEK4</accession>
<keyword evidence="8 10" id="KW-0472">Membrane</keyword>
<dbReference type="InterPro" id="IPR048279">
    <property type="entry name" value="MdtK-like"/>
</dbReference>
<feature type="transmembrane region" description="Helical" evidence="10">
    <location>
        <begin position="442"/>
        <end position="465"/>
    </location>
</feature>
<feature type="transmembrane region" description="Helical" evidence="10">
    <location>
        <begin position="286"/>
        <end position="306"/>
    </location>
</feature>
<feature type="transmembrane region" description="Helical" evidence="10">
    <location>
        <begin position="223"/>
        <end position="243"/>
    </location>
</feature>
<organism evidence="11 12">
    <name type="scientific">Flavobacterium zubiriense</name>
    <dbReference type="NCBI Taxonomy" id="3138075"/>
    <lineage>
        <taxon>Bacteria</taxon>
        <taxon>Pseudomonadati</taxon>
        <taxon>Bacteroidota</taxon>
        <taxon>Flavobacteriia</taxon>
        <taxon>Flavobacteriales</taxon>
        <taxon>Flavobacteriaceae</taxon>
        <taxon>Flavobacterium</taxon>
    </lineage>
</organism>
<evidence type="ECO:0000313" key="12">
    <source>
        <dbReference type="Proteomes" id="UP001574169"/>
    </source>
</evidence>
<dbReference type="PANTHER" id="PTHR43298:SF2">
    <property type="entry name" value="FMN_FAD EXPORTER YEEO-RELATED"/>
    <property type="match status" value="1"/>
</dbReference>
<evidence type="ECO:0000256" key="9">
    <source>
        <dbReference type="ARBA" id="ARBA00031636"/>
    </source>
</evidence>
<feature type="transmembrane region" description="Helical" evidence="10">
    <location>
        <begin position="352"/>
        <end position="375"/>
    </location>
</feature>